<organism evidence="2 3">
    <name type="scientific">Ranatra chinensis</name>
    <dbReference type="NCBI Taxonomy" id="642074"/>
    <lineage>
        <taxon>Eukaryota</taxon>
        <taxon>Metazoa</taxon>
        <taxon>Ecdysozoa</taxon>
        <taxon>Arthropoda</taxon>
        <taxon>Hexapoda</taxon>
        <taxon>Insecta</taxon>
        <taxon>Pterygota</taxon>
        <taxon>Neoptera</taxon>
        <taxon>Paraneoptera</taxon>
        <taxon>Hemiptera</taxon>
        <taxon>Heteroptera</taxon>
        <taxon>Panheteroptera</taxon>
        <taxon>Nepomorpha</taxon>
        <taxon>Nepidae</taxon>
        <taxon>Ranatrinae</taxon>
        <taxon>Ranatra</taxon>
    </lineage>
</organism>
<feature type="compositionally biased region" description="Basic and acidic residues" evidence="1">
    <location>
        <begin position="326"/>
        <end position="435"/>
    </location>
</feature>
<reference evidence="2 3" key="1">
    <citation type="submission" date="2024-07" db="EMBL/GenBank/DDBJ databases">
        <title>Chromosome-level genome assembly of the water stick insect Ranatra chinensis (Heteroptera: Nepidae).</title>
        <authorList>
            <person name="Liu X."/>
        </authorList>
    </citation>
    <scope>NUCLEOTIDE SEQUENCE [LARGE SCALE GENOMIC DNA]</scope>
    <source>
        <strain evidence="2">Cailab_2021Rc</strain>
        <tissue evidence="2">Muscle</tissue>
    </source>
</reference>
<accession>A0ABD0Y1K9</accession>
<feature type="region of interest" description="Disordered" evidence="1">
    <location>
        <begin position="927"/>
        <end position="962"/>
    </location>
</feature>
<feature type="region of interest" description="Disordered" evidence="1">
    <location>
        <begin position="867"/>
        <end position="906"/>
    </location>
</feature>
<feature type="region of interest" description="Disordered" evidence="1">
    <location>
        <begin position="699"/>
        <end position="718"/>
    </location>
</feature>
<dbReference type="AlphaFoldDB" id="A0ABD0Y1K9"/>
<feature type="region of interest" description="Disordered" evidence="1">
    <location>
        <begin position="235"/>
        <end position="306"/>
    </location>
</feature>
<evidence type="ECO:0000313" key="3">
    <source>
        <dbReference type="Proteomes" id="UP001558652"/>
    </source>
</evidence>
<keyword evidence="3" id="KW-1185">Reference proteome</keyword>
<evidence type="ECO:0000256" key="1">
    <source>
        <dbReference type="SAM" id="MobiDB-lite"/>
    </source>
</evidence>
<protein>
    <submittedName>
        <fullName evidence="2">Uncharacterized protein</fullName>
    </submittedName>
</protein>
<feature type="compositionally biased region" description="Basic and acidic residues" evidence="1">
    <location>
        <begin position="512"/>
        <end position="548"/>
    </location>
</feature>
<gene>
    <name evidence="2" type="ORF">AAG570_004693</name>
</gene>
<feature type="compositionally biased region" description="Basic and acidic residues" evidence="1">
    <location>
        <begin position="578"/>
        <end position="608"/>
    </location>
</feature>
<feature type="compositionally biased region" description="Basic and acidic residues" evidence="1">
    <location>
        <begin position="254"/>
        <end position="272"/>
    </location>
</feature>
<feature type="compositionally biased region" description="Polar residues" evidence="1">
    <location>
        <begin position="637"/>
        <end position="647"/>
    </location>
</feature>
<feature type="compositionally biased region" description="Basic and acidic residues" evidence="1">
    <location>
        <begin position="13"/>
        <end position="22"/>
    </location>
</feature>
<dbReference type="Proteomes" id="UP001558652">
    <property type="component" value="Unassembled WGS sequence"/>
</dbReference>
<proteinExistence type="predicted"/>
<name>A0ABD0Y1K9_9HEMI</name>
<feature type="region of interest" description="Disordered" evidence="1">
    <location>
        <begin position="319"/>
        <end position="656"/>
    </location>
</feature>
<evidence type="ECO:0000313" key="2">
    <source>
        <dbReference type="EMBL" id="KAL1117367.1"/>
    </source>
</evidence>
<feature type="compositionally biased region" description="Basic and acidic residues" evidence="1">
    <location>
        <begin position="290"/>
        <end position="303"/>
    </location>
</feature>
<feature type="compositionally biased region" description="Polar residues" evidence="1">
    <location>
        <begin position="886"/>
        <end position="906"/>
    </location>
</feature>
<dbReference type="EMBL" id="JBFDAA010000016">
    <property type="protein sequence ID" value="KAL1117367.1"/>
    <property type="molecule type" value="Genomic_DNA"/>
</dbReference>
<sequence>METAEGADLNVEDVPRTVTRKEGPTAECGEVISSESWDRLPPCVQDKMLKAFPEDVRTVALGIVDSLIAELPRKLEHADEEEPRCAYVDEDNGIGPEAGMLDLTLGHVGRQASGVRRKDIVGSELSFQSLSNDQGSVMTLDETYYDVSEESLGFRDRATTRTDSSSPGTCHLKSEGNSVEEIYRTMMKFPIGNNVPVGDEIPPYTQVQTGSENIREVDGGVDAFNWDSVTSSVKECGRARDETPKGSDGTGDDGAPKSSDEIKDDGTPKGFDETVYDGAPKGFNEAVDDGVPKSSDEIKDDGAPKCFNETIYDGALKGFNETVDDGAPKGFDEIKDGGAPKGRDETLDDGAPKGSDETKYDGAAKGSDETVHDGDPKGSDAIVHDGPPKGFDETVDDGAAKGFDETKDDGGPKGSDETKYDGAAKGSDETVHDGAPKGSDAIVDDGVAKGSDAIVDDGVAKGSDEIVDDGAPKSFGETEDGGASKGSDEIVDDGAPKSFDETVDDGTPKSFGKTEDGGAPKGSDEIVDDGAAKGFDETEDDGASKGSDEIVDDGVPKSFGETEDGGAPKGSDEIIDDGAAKGSDDIVDDGAAKGFDETEDEGASKGSDEIVDYGAPKSFDETVDDGVQKGFDKTEDVSNSGTDSKSTVYEYEEDDGKGLRIQEENISGLENVDSHYSAIRLVQEVLSDIITEGERVVQGNVPLDDPSEDSIDSETSPDYCGSGESFTCGSSETVLRVEVYHGDGCTEQQLTESSDRSIVEKKSVSVCAKNREGVRQDPDDGVVGSVPGTEEDAGNSTYKWMTKWDGLDDRLKYCTYLIRRPEVGVEELKEAEEPATLGEMDPKPAEIESACMSPEGMVRLLSTEELPKSEGSLQEVADPEEPKPTGDQNPLDTGSETPPTEALRSSNVGFIAEGVVIVRIEEIVEKGQSDVASSNPDECPNAVEPKEEGRSSGSLADAEGVTNETLEKMVETYFAGVKNRKADFCDMALSYEETERYKKGVAPLLTILGEVMEAFGSAEDACGEALEGNMVLLPEGGDVKGVTPEKPPKKKSILKRVFLPFGRLFKSAK</sequence>
<feature type="region of interest" description="Disordered" evidence="1">
    <location>
        <begin position="1"/>
        <end position="22"/>
    </location>
</feature>
<feature type="compositionally biased region" description="Basic and acidic residues" evidence="1">
    <location>
        <begin position="626"/>
        <end position="636"/>
    </location>
</feature>
<feature type="compositionally biased region" description="Basic and acidic residues" evidence="1">
    <location>
        <begin position="235"/>
        <end position="245"/>
    </location>
</feature>
<comment type="caution">
    <text evidence="2">The sequence shown here is derived from an EMBL/GenBank/DDBJ whole genome shotgun (WGS) entry which is preliminary data.</text>
</comment>